<name>A0A0E9XPJ4_ANGAN</name>
<reference evidence="1" key="1">
    <citation type="submission" date="2014-11" db="EMBL/GenBank/DDBJ databases">
        <authorList>
            <person name="Amaro Gonzalez C."/>
        </authorList>
    </citation>
    <scope>NUCLEOTIDE SEQUENCE</scope>
</reference>
<protein>
    <submittedName>
        <fullName evidence="1">Uncharacterized protein</fullName>
    </submittedName>
</protein>
<evidence type="ECO:0000313" key="1">
    <source>
        <dbReference type="EMBL" id="JAI04683.1"/>
    </source>
</evidence>
<accession>A0A0E9XPJ4</accession>
<dbReference type="AlphaFoldDB" id="A0A0E9XPJ4"/>
<organism evidence="1">
    <name type="scientific">Anguilla anguilla</name>
    <name type="common">European freshwater eel</name>
    <name type="synonym">Muraena anguilla</name>
    <dbReference type="NCBI Taxonomy" id="7936"/>
    <lineage>
        <taxon>Eukaryota</taxon>
        <taxon>Metazoa</taxon>
        <taxon>Chordata</taxon>
        <taxon>Craniata</taxon>
        <taxon>Vertebrata</taxon>
        <taxon>Euteleostomi</taxon>
        <taxon>Actinopterygii</taxon>
        <taxon>Neopterygii</taxon>
        <taxon>Teleostei</taxon>
        <taxon>Anguilliformes</taxon>
        <taxon>Anguillidae</taxon>
        <taxon>Anguilla</taxon>
    </lineage>
</organism>
<reference evidence="1" key="2">
    <citation type="journal article" date="2015" name="Fish Shellfish Immunol.">
        <title>Early steps in the European eel (Anguilla anguilla)-Vibrio vulnificus interaction in the gills: Role of the RtxA13 toxin.</title>
        <authorList>
            <person name="Callol A."/>
            <person name="Pajuelo D."/>
            <person name="Ebbesson L."/>
            <person name="Teles M."/>
            <person name="MacKenzie S."/>
            <person name="Amaro C."/>
        </authorList>
    </citation>
    <scope>NUCLEOTIDE SEQUENCE</scope>
</reference>
<dbReference type="EMBL" id="GBXM01003895">
    <property type="protein sequence ID" value="JAI04683.1"/>
    <property type="molecule type" value="Transcribed_RNA"/>
</dbReference>
<proteinExistence type="predicted"/>
<sequence>MTFIYYIQYFSICTDNTAIPQCFLSSGFRLTLQE</sequence>